<dbReference type="InterPro" id="IPR035959">
    <property type="entry name" value="RutC-like_sf"/>
</dbReference>
<dbReference type="PANTHER" id="PTHR43760:SF1">
    <property type="entry name" value="ENDORIBONUCLEASE L-PSP_CHORISMATE MUTASE-LIKE DOMAIN-CONTAINING PROTEIN"/>
    <property type="match status" value="1"/>
</dbReference>
<dbReference type="RefSeq" id="WP_208719374.1">
    <property type="nucleotide sequence ID" value="NZ_CP024770.1"/>
</dbReference>
<protein>
    <submittedName>
        <fullName evidence="2">RidA family protein</fullName>
    </submittedName>
</protein>
<dbReference type="Pfam" id="PF14588">
    <property type="entry name" value="YjgF_endoribonc"/>
    <property type="match status" value="1"/>
</dbReference>
<dbReference type="Gene3D" id="3.30.1330.40">
    <property type="entry name" value="RutC-like"/>
    <property type="match status" value="1"/>
</dbReference>
<dbReference type="CDD" id="cd02199">
    <property type="entry name" value="YjgF_YER057c_UK114_like_1"/>
    <property type="match status" value="1"/>
</dbReference>
<keyword evidence="2" id="KW-0614">Plasmid</keyword>
<evidence type="ECO:0000259" key="1">
    <source>
        <dbReference type="Pfam" id="PF14588"/>
    </source>
</evidence>
<evidence type="ECO:0000313" key="3">
    <source>
        <dbReference type="Proteomes" id="UP000502005"/>
    </source>
</evidence>
<dbReference type="EMBL" id="CP024770">
    <property type="protein sequence ID" value="QGY33191.1"/>
    <property type="molecule type" value="Genomic_DNA"/>
</dbReference>
<reference evidence="2 3" key="1">
    <citation type="submission" date="2017-11" db="EMBL/GenBank/DDBJ databases">
        <title>Genome sequence of Pantoea cypripedii NE1.</title>
        <authorList>
            <person name="Nascimento F.X."/>
        </authorList>
    </citation>
    <scope>NUCLEOTIDE SEQUENCE [LARGE SCALE GENOMIC DNA]</scope>
    <source>
        <strain evidence="2 3">NE1</strain>
        <plasmid evidence="3">pne1b</plasmid>
    </source>
</reference>
<dbReference type="PANTHER" id="PTHR43760">
    <property type="entry name" value="ENDORIBONUCLEASE-RELATED"/>
    <property type="match status" value="1"/>
</dbReference>
<dbReference type="InterPro" id="IPR013813">
    <property type="entry name" value="Endoribo_LPSP/chorism_mut-like"/>
</dbReference>
<organism evidence="2 3">
    <name type="scientific">Pantoea cypripedii</name>
    <name type="common">Pectobacterium cypripedii</name>
    <name type="synonym">Erwinia cypripedii</name>
    <dbReference type="NCBI Taxonomy" id="55209"/>
    <lineage>
        <taxon>Bacteria</taxon>
        <taxon>Pseudomonadati</taxon>
        <taxon>Pseudomonadota</taxon>
        <taxon>Gammaproteobacteria</taxon>
        <taxon>Enterobacterales</taxon>
        <taxon>Erwiniaceae</taxon>
        <taxon>Pantoea</taxon>
    </lineage>
</organism>
<dbReference type="Proteomes" id="UP000502005">
    <property type="component" value="Plasmid pNE1B"/>
</dbReference>
<dbReference type="SUPFAM" id="SSF55298">
    <property type="entry name" value="YjgF-like"/>
    <property type="match status" value="1"/>
</dbReference>
<feature type="domain" description="Endoribonuclease L-PSP/chorismate mutase-like" evidence="1">
    <location>
        <begin position="7"/>
        <end position="142"/>
    </location>
</feature>
<proteinExistence type="predicted"/>
<gene>
    <name evidence="2" type="ORF">CUN67_30240</name>
</gene>
<sequence length="162" mass="17658">MDKIVKRLNELSITLPKISQPVNSYVSTKKSGNIIYVSGQVPRWNGDDLYVGKVGDVIDIDSAYEAAKICAMNIIAQLNSALDGNLSRVKSCVRLRGFVNSVSEFKQHPQVINGASDFIVEVFGDDGRHARTAIGVGSLPHNFSVEVDAEFELHEEFPGAHG</sequence>
<accession>A0A6B9G632</accession>
<evidence type="ECO:0000313" key="2">
    <source>
        <dbReference type="EMBL" id="QGY33191.1"/>
    </source>
</evidence>
<geneLocation type="plasmid" evidence="3">
    <name>pne1b</name>
</geneLocation>
<dbReference type="AlphaFoldDB" id="A0A6B9G632"/>
<name>A0A6B9G632_PANCY</name>